<dbReference type="InterPro" id="IPR045111">
    <property type="entry name" value="Vps41/Vps8"/>
</dbReference>
<reference evidence="1 2" key="1">
    <citation type="submission" date="2019-07" db="EMBL/GenBank/DDBJ databases">
        <title>Draft genome assembly of a fouling barnacle, Amphibalanus amphitrite (Darwin, 1854): The first reference genome for Thecostraca.</title>
        <authorList>
            <person name="Kim W."/>
        </authorList>
    </citation>
    <scope>NUCLEOTIDE SEQUENCE [LARGE SCALE GENOMIC DNA]</scope>
    <source>
        <strain evidence="1">SNU_AA5</strain>
        <tissue evidence="1">Soma without cirri and trophi</tissue>
    </source>
</reference>
<evidence type="ECO:0000313" key="2">
    <source>
        <dbReference type="Proteomes" id="UP000440578"/>
    </source>
</evidence>
<dbReference type="SUPFAM" id="SSF50978">
    <property type="entry name" value="WD40 repeat-like"/>
    <property type="match status" value="1"/>
</dbReference>
<gene>
    <name evidence="1" type="primary">Vps8_1</name>
    <name evidence="1" type="ORF">FJT64_025358</name>
</gene>
<protein>
    <submittedName>
        <fullName evidence="1">Vacuolar protein sorting-associated protein 8</fullName>
    </submittedName>
</protein>
<dbReference type="OrthoDB" id="289913at2759"/>
<dbReference type="GO" id="GO:0005770">
    <property type="term" value="C:late endosome"/>
    <property type="evidence" value="ECO:0007669"/>
    <property type="project" value="TreeGrafter"/>
</dbReference>
<dbReference type="AlphaFoldDB" id="A0A6A4WFY2"/>
<dbReference type="GO" id="GO:0006623">
    <property type="term" value="P:protein targeting to vacuole"/>
    <property type="evidence" value="ECO:0007669"/>
    <property type="project" value="InterPro"/>
</dbReference>
<dbReference type="PANTHER" id="PTHR12616">
    <property type="entry name" value="VACUOLAR PROTEIN SORTING VPS41"/>
    <property type="match status" value="1"/>
</dbReference>
<dbReference type="Proteomes" id="UP000440578">
    <property type="component" value="Unassembled WGS sequence"/>
</dbReference>
<comment type="caution">
    <text evidence="1">The sequence shown here is derived from an EMBL/GenBank/DDBJ whole genome shotgun (WGS) entry which is preliminary data.</text>
</comment>
<sequence length="379" mass="41749">MRILLLVPTQCQTAAVSTHWADRVSAGAPTALAAGAVIAVGTSHGLCLVFETHEAMRYCLGDSRSGQQLGAVSCLDLSPDSTRGGSVFELRLRRSLGRRSAAARCLFSGSRGEVVTMEPLPTAEHPTHPLQPQMIVAMATMSKVIVVSARPQLRVLFTHPLEAGPIHVPLLDWQFVVIRVGSGVNMVDPVLTFARKSTVYFYQVCCPSEQAKFVPLQWVEFPFVIQNIKWMNSRTLALVDTQEKLHLWDVRGQQQLEAVAGEKACYESCLVSGGQLMLLGTRGLHVLTLRTWLERLEAHVRAGDFAAALRLAWSLYGERSAPMMGLQGSSGRRQAIIKERMLSLVDEWLEYCLRAASPEQLLSQAVPTCVQYLLDLGER</sequence>
<dbReference type="InterPro" id="IPR036322">
    <property type="entry name" value="WD40_repeat_dom_sf"/>
</dbReference>
<proteinExistence type="predicted"/>
<keyword evidence="2" id="KW-1185">Reference proteome</keyword>
<accession>A0A6A4WFY2</accession>
<dbReference type="GO" id="GO:0034058">
    <property type="term" value="P:endosomal vesicle fusion"/>
    <property type="evidence" value="ECO:0007669"/>
    <property type="project" value="TreeGrafter"/>
</dbReference>
<name>A0A6A4WFY2_AMPAM</name>
<evidence type="ECO:0000313" key="1">
    <source>
        <dbReference type="EMBL" id="KAF0302550.1"/>
    </source>
</evidence>
<dbReference type="GO" id="GO:0030897">
    <property type="term" value="C:HOPS complex"/>
    <property type="evidence" value="ECO:0007669"/>
    <property type="project" value="TreeGrafter"/>
</dbReference>
<dbReference type="Pfam" id="PF23410">
    <property type="entry name" value="Beta-prop_VPS8"/>
    <property type="match status" value="2"/>
</dbReference>
<organism evidence="1 2">
    <name type="scientific">Amphibalanus amphitrite</name>
    <name type="common">Striped barnacle</name>
    <name type="synonym">Balanus amphitrite</name>
    <dbReference type="NCBI Taxonomy" id="1232801"/>
    <lineage>
        <taxon>Eukaryota</taxon>
        <taxon>Metazoa</taxon>
        <taxon>Ecdysozoa</taxon>
        <taxon>Arthropoda</taxon>
        <taxon>Crustacea</taxon>
        <taxon>Multicrustacea</taxon>
        <taxon>Cirripedia</taxon>
        <taxon>Thoracica</taxon>
        <taxon>Thoracicalcarea</taxon>
        <taxon>Balanomorpha</taxon>
        <taxon>Balanoidea</taxon>
        <taxon>Balanidae</taxon>
        <taxon>Amphibalaninae</taxon>
        <taxon>Amphibalanus</taxon>
    </lineage>
</organism>
<dbReference type="EMBL" id="VIIS01001049">
    <property type="protein sequence ID" value="KAF0302550.1"/>
    <property type="molecule type" value="Genomic_DNA"/>
</dbReference>
<dbReference type="PANTHER" id="PTHR12616:SF8">
    <property type="entry name" value="VACUOLAR PROTEIN SORTING-ASSOCIATED PROTEIN 8 HOMOLOG"/>
    <property type="match status" value="1"/>
</dbReference>